<accession>A0A146K449</accession>
<name>A0A146K449_9EUKA</name>
<feature type="non-terminal residue" evidence="2">
    <location>
        <position position="1"/>
    </location>
</feature>
<dbReference type="InterPro" id="IPR029052">
    <property type="entry name" value="Metallo-depent_PP-like"/>
</dbReference>
<reference evidence="2" key="1">
    <citation type="submission" date="2015-07" db="EMBL/GenBank/DDBJ databases">
        <title>Adaptation to a free-living lifestyle via gene acquisitions in the diplomonad Trepomonas sp. PC1.</title>
        <authorList>
            <person name="Xu F."/>
            <person name="Jerlstrom-Hultqvist J."/>
            <person name="Kolisko M."/>
            <person name="Simpson A.G.B."/>
            <person name="Roger A.J."/>
            <person name="Svard S.G."/>
            <person name="Andersson J.O."/>
        </authorList>
    </citation>
    <scope>NUCLEOTIDE SEQUENCE</scope>
    <source>
        <strain evidence="2">PC1</strain>
    </source>
</reference>
<dbReference type="AlphaFoldDB" id="A0A146K449"/>
<dbReference type="InterPro" id="IPR004843">
    <property type="entry name" value="Calcineurin-like_PHP"/>
</dbReference>
<dbReference type="Gene3D" id="3.60.21.10">
    <property type="match status" value="1"/>
</dbReference>
<gene>
    <name evidence="2" type="ORF">TPC1_20046</name>
</gene>
<dbReference type="GO" id="GO:0016787">
    <property type="term" value="F:hydrolase activity"/>
    <property type="evidence" value="ECO:0007669"/>
    <property type="project" value="InterPro"/>
</dbReference>
<feature type="domain" description="Calcineurin-like phosphoesterase" evidence="1">
    <location>
        <begin position="1"/>
        <end position="240"/>
    </location>
</feature>
<proteinExistence type="predicted"/>
<dbReference type="PANTHER" id="PTHR37523">
    <property type="entry name" value="METALLOPHOSPHOESTERASE"/>
    <property type="match status" value="1"/>
</dbReference>
<dbReference type="SUPFAM" id="SSF56300">
    <property type="entry name" value="Metallo-dependent phosphatases"/>
    <property type="match status" value="1"/>
</dbReference>
<dbReference type="PANTHER" id="PTHR37523:SF1">
    <property type="entry name" value="CALCINEURIN-LIKE PHOSPHOESTERASE DOMAIN-CONTAINING PROTEIN"/>
    <property type="match status" value="1"/>
</dbReference>
<evidence type="ECO:0000313" key="2">
    <source>
        <dbReference type="EMBL" id="JAP90655.1"/>
    </source>
</evidence>
<sequence>SDLHDELQYLEKFKEKIIQNKPYDAVFFAGDLTSRYGSRKKKTNQPQTQLEVQKTFFNQLFGITQSICYYVLGNHEKAEELFEDENTKYVGDKIINFHDFQLIGLNGSDHSVVCSEEFGAVMSGYPYKPDDEENFYVQHLNEVNFLKEEVTKEKLLKFTEQLIIDFEPNNQYLVAKELFLQLNKKCIVLSHQGLKDSMSTYFKHPNIYKLALTGSLAYSKIKQEYNDQILYWIHGHTHHYVTQQDDNVINTGVMIVGGISILDIEENNLQRVFI</sequence>
<protein>
    <submittedName>
        <fullName evidence="2">Calcineurin-like phosphoesterase superfamily domain-containing protein</fullName>
    </submittedName>
</protein>
<dbReference type="CDD" id="cd00838">
    <property type="entry name" value="MPP_superfamily"/>
    <property type="match status" value="1"/>
</dbReference>
<dbReference type="EMBL" id="GDID01005951">
    <property type="protein sequence ID" value="JAP90655.1"/>
    <property type="molecule type" value="Transcribed_RNA"/>
</dbReference>
<evidence type="ECO:0000259" key="1">
    <source>
        <dbReference type="Pfam" id="PF00149"/>
    </source>
</evidence>
<organism evidence="2">
    <name type="scientific">Trepomonas sp. PC1</name>
    <dbReference type="NCBI Taxonomy" id="1076344"/>
    <lineage>
        <taxon>Eukaryota</taxon>
        <taxon>Metamonada</taxon>
        <taxon>Diplomonadida</taxon>
        <taxon>Hexamitidae</taxon>
        <taxon>Hexamitinae</taxon>
        <taxon>Trepomonas</taxon>
    </lineage>
</organism>
<dbReference type="Pfam" id="PF00149">
    <property type="entry name" value="Metallophos"/>
    <property type="match status" value="1"/>
</dbReference>